<dbReference type="AlphaFoldDB" id="A0A0C9VX84"/>
<dbReference type="Proteomes" id="UP000053820">
    <property type="component" value="Unassembled WGS sequence"/>
</dbReference>
<name>A0A0C9VX84_9AGAM</name>
<sequence length="244" mass="27365">MPPKAKERTKGETKRKGKKKAGETHENNNEAEEEVNQIIGQSAPKLEEAILRAEELNNLAREAIIGVAHLDVVETRNRLKFGTWNPRAVKEEEVNKLMDSFLQHGLNRFEYSNGIPLCVPPTSLKPDTFMPMDTFTQQGKDFSSEQLPTLEFVDNTSRILAAGGAHRVAALSKYLTRCRQLVLGLNHQLKNVDGEDDDETRRARKNVAELGGVLKYHGKWIVILYDLGKVKAEQGKLGLHISTN</sequence>
<organism evidence="2 3">
    <name type="scientific">Hydnomerulius pinastri MD-312</name>
    <dbReference type="NCBI Taxonomy" id="994086"/>
    <lineage>
        <taxon>Eukaryota</taxon>
        <taxon>Fungi</taxon>
        <taxon>Dikarya</taxon>
        <taxon>Basidiomycota</taxon>
        <taxon>Agaricomycotina</taxon>
        <taxon>Agaricomycetes</taxon>
        <taxon>Agaricomycetidae</taxon>
        <taxon>Boletales</taxon>
        <taxon>Boletales incertae sedis</taxon>
        <taxon>Leucogyrophana</taxon>
    </lineage>
</organism>
<evidence type="ECO:0000256" key="1">
    <source>
        <dbReference type="SAM" id="MobiDB-lite"/>
    </source>
</evidence>
<proteinExistence type="predicted"/>
<gene>
    <name evidence="2" type="ORF">HYDPIDRAFT_34669</name>
</gene>
<dbReference type="OrthoDB" id="2690723at2759"/>
<evidence type="ECO:0000313" key="2">
    <source>
        <dbReference type="EMBL" id="KIJ57928.1"/>
    </source>
</evidence>
<keyword evidence="3" id="KW-1185">Reference proteome</keyword>
<reference evidence="2 3" key="1">
    <citation type="submission" date="2014-04" db="EMBL/GenBank/DDBJ databases">
        <title>Evolutionary Origins and Diversification of the Mycorrhizal Mutualists.</title>
        <authorList>
            <consortium name="DOE Joint Genome Institute"/>
            <consortium name="Mycorrhizal Genomics Consortium"/>
            <person name="Kohler A."/>
            <person name="Kuo A."/>
            <person name="Nagy L.G."/>
            <person name="Floudas D."/>
            <person name="Copeland A."/>
            <person name="Barry K.W."/>
            <person name="Cichocki N."/>
            <person name="Veneault-Fourrey C."/>
            <person name="LaButti K."/>
            <person name="Lindquist E.A."/>
            <person name="Lipzen A."/>
            <person name="Lundell T."/>
            <person name="Morin E."/>
            <person name="Murat C."/>
            <person name="Riley R."/>
            <person name="Ohm R."/>
            <person name="Sun H."/>
            <person name="Tunlid A."/>
            <person name="Henrissat B."/>
            <person name="Grigoriev I.V."/>
            <person name="Hibbett D.S."/>
            <person name="Martin F."/>
        </authorList>
    </citation>
    <scope>NUCLEOTIDE SEQUENCE [LARGE SCALE GENOMIC DNA]</scope>
    <source>
        <strain evidence="2 3">MD-312</strain>
    </source>
</reference>
<dbReference type="EMBL" id="KN840048">
    <property type="protein sequence ID" value="KIJ57928.1"/>
    <property type="molecule type" value="Genomic_DNA"/>
</dbReference>
<accession>A0A0C9VX84</accession>
<dbReference type="HOGENOM" id="CLU_101082_0_0_1"/>
<protein>
    <submittedName>
        <fullName evidence="2">Uncharacterized protein</fullName>
    </submittedName>
</protein>
<feature type="compositionally biased region" description="Basic and acidic residues" evidence="1">
    <location>
        <begin position="1"/>
        <end position="28"/>
    </location>
</feature>
<feature type="region of interest" description="Disordered" evidence="1">
    <location>
        <begin position="1"/>
        <end position="37"/>
    </location>
</feature>
<evidence type="ECO:0000313" key="3">
    <source>
        <dbReference type="Proteomes" id="UP000053820"/>
    </source>
</evidence>